<dbReference type="PROSITE" id="PS00678">
    <property type="entry name" value="WD_REPEATS_1"/>
    <property type="match status" value="2"/>
</dbReference>
<evidence type="ECO:0000313" key="9">
    <source>
        <dbReference type="EMBL" id="ODQ61081.1"/>
    </source>
</evidence>
<sequence>MSKVTFEEAVQKAVEEKLNDLNGEEEDGDDENPQKELSIQEEYQLWRKNCPVMYEFVSETALTWPSLTVQWLPDQEITSTGINQRLILGTHTSGEDTDYLKIASTQLPKSLLEIKSEKDNEDEDTADVNSVEQKQGVNARLKVTKKYKHESEVNRARYMPQDPNFISTISGSGKVYVYNTGLETKEAPLVLNHHTENGYGVSWNRFVKGHLLTSSDDKTVALWDISKPDAPQHVLRSHTDIVNDVQWHNRDGNLFGSVSEDKTIHLYDTRSLPNPTNIIQRHAAVNTIAFSNHSSNLFSVGLDDSTIELFDIRNPQQKLHTIMGHSESITSLEWDPHNDGILASGSQDRRVILWDIKKIGEEQIQEDEDDGAPELFMMHAGHTSGITDLSFNPNIPWTLATSSDDNIVHLWKIAKKLTNEYYGEVEEDIDYFSLE</sequence>
<gene>
    <name evidence="9" type="ORF">WICANDRAFT_28796</name>
</gene>
<dbReference type="PROSITE" id="PS50294">
    <property type="entry name" value="WD_REPEATS_REGION"/>
    <property type="match status" value="2"/>
</dbReference>
<dbReference type="InterPro" id="IPR020472">
    <property type="entry name" value="WD40_PAC1"/>
</dbReference>
<feature type="repeat" description="WD" evidence="6">
    <location>
        <begin position="322"/>
        <end position="357"/>
    </location>
</feature>
<feature type="region of interest" description="Disordered" evidence="7">
    <location>
        <begin position="16"/>
        <end position="35"/>
    </location>
</feature>
<dbReference type="Pfam" id="PF00400">
    <property type="entry name" value="WD40"/>
    <property type="match status" value="4"/>
</dbReference>
<comment type="subcellular location">
    <subcellularLocation>
        <location evidence="1">Nucleus</location>
    </subcellularLocation>
</comment>
<keyword evidence="4" id="KW-0156">Chromatin regulator</keyword>
<dbReference type="SUPFAM" id="SSF50978">
    <property type="entry name" value="WD40 repeat-like"/>
    <property type="match status" value="1"/>
</dbReference>
<dbReference type="EMBL" id="KV454209">
    <property type="protein sequence ID" value="ODQ61081.1"/>
    <property type="molecule type" value="Genomic_DNA"/>
</dbReference>
<dbReference type="InterPro" id="IPR019775">
    <property type="entry name" value="WD40_repeat_CS"/>
</dbReference>
<dbReference type="GO" id="GO:0006325">
    <property type="term" value="P:chromatin organization"/>
    <property type="evidence" value="ECO:0007669"/>
    <property type="project" value="UniProtKB-KW"/>
</dbReference>
<keyword evidence="2 6" id="KW-0853">WD repeat</keyword>
<dbReference type="OrthoDB" id="427795at2759"/>
<organism evidence="9 10">
    <name type="scientific">Wickerhamomyces anomalus (strain ATCC 58044 / CBS 1984 / NCYC 433 / NRRL Y-366-8)</name>
    <name type="common">Yeast</name>
    <name type="synonym">Hansenula anomala</name>
    <dbReference type="NCBI Taxonomy" id="683960"/>
    <lineage>
        <taxon>Eukaryota</taxon>
        <taxon>Fungi</taxon>
        <taxon>Dikarya</taxon>
        <taxon>Ascomycota</taxon>
        <taxon>Saccharomycotina</taxon>
        <taxon>Saccharomycetes</taxon>
        <taxon>Phaffomycetales</taxon>
        <taxon>Wickerhamomycetaceae</taxon>
        <taxon>Wickerhamomyces</taxon>
    </lineage>
</organism>
<reference evidence="9 10" key="1">
    <citation type="journal article" date="2016" name="Proc. Natl. Acad. Sci. U.S.A.">
        <title>Comparative genomics of biotechnologically important yeasts.</title>
        <authorList>
            <person name="Riley R."/>
            <person name="Haridas S."/>
            <person name="Wolfe K.H."/>
            <person name="Lopes M.R."/>
            <person name="Hittinger C.T."/>
            <person name="Goeker M."/>
            <person name="Salamov A.A."/>
            <person name="Wisecaver J.H."/>
            <person name="Long T.M."/>
            <person name="Calvey C.H."/>
            <person name="Aerts A.L."/>
            <person name="Barry K.W."/>
            <person name="Choi C."/>
            <person name="Clum A."/>
            <person name="Coughlan A.Y."/>
            <person name="Deshpande S."/>
            <person name="Douglass A.P."/>
            <person name="Hanson S.J."/>
            <person name="Klenk H.-P."/>
            <person name="LaButti K.M."/>
            <person name="Lapidus A."/>
            <person name="Lindquist E.A."/>
            <person name="Lipzen A.M."/>
            <person name="Meier-Kolthoff J.P."/>
            <person name="Ohm R.A."/>
            <person name="Otillar R.P."/>
            <person name="Pangilinan J.L."/>
            <person name="Peng Y."/>
            <person name="Rokas A."/>
            <person name="Rosa C.A."/>
            <person name="Scheuner C."/>
            <person name="Sibirny A.A."/>
            <person name="Slot J.C."/>
            <person name="Stielow J.B."/>
            <person name="Sun H."/>
            <person name="Kurtzman C.P."/>
            <person name="Blackwell M."/>
            <person name="Grigoriev I.V."/>
            <person name="Jeffries T.W."/>
        </authorList>
    </citation>
    <scope>NUCLEOTIDE SEQUENCE [LARGE SCALE GENOMIC DNA]</scope>
    <source>
        <strain evidence="10">ATCC 58044 / CBS 1984 / NCYC 433 / NRRL Y-366-8</strain>
    </source>
</reference>
<dbReference type="InterPro" id="IPR001680">
    <property type="entry name" value="WD40_rpt"/>
</dbReference>
<dbReference type="Pfam" id="PF12265">
    <property type="entry name" value="CAF1C_H4-bd"/>
    <property type="match status" value="1"/>
</dbReference>
<evidence type="ECO:0000256" key="1">
    <source>
        <dbReference type="ARBA" id="ARBA00004123"/>
    </source>
</evidence>
<dbReference type="GeneID" id="30198785"/>
<keyword evidence="3" id="KW-0677">Repeat</keyword>
<dbReference type="PRINTS" id="PR00320">
    <property type="entry name" value="GPROTEINBRPT"/>
</dbReference>
<feature type="repeat" description="WD" evidence="6">
    <location>
        <begin position="191"/>
        <end position="233"/>
    </location>
</feature>
<evidence type="ECO:0000256" key="6">
    <source>
        <dbReference type="PROSITE-ProRule" id="PRU00221"/>
    </source>
</evidence>
<dbReference type="PROSITE" id="PS50082">
    <property type="entry name" value="WD_REPEATS_2"/>
    <property type="match status" value="4"/>
</dbReference>
<keyword evidence="5" id="KW-0539">Nucleus</keyword>
<evidence type="ECO:0000256" key="4">
    <source>
        <dbReference type="ARBA" id="ARBA00022853"/>
    </source>
</evidence>
<dbReference type="STRING" id="683960.A0A1E3P6N7"/>
<feature type="compositionally biased region" description="Acidic residues" evidence="7">
    <location>
        <begin position="22"/>
        <end position="31"/>
    </location>
</feature>
<dbReference type="GO" id="GO:0005634">
    <property type="term" value="C:nucleus"/>
    <property type="evidence" value="ECO:0007669"/>
    <property type="project" value="UniProtKB-SubCell"/>
</dbReference>
<dbReference type="Gene3D" id="2.130.10.10">
    <property type="entry name" value="YVTN repeat-like/Quinoprotein amine dehydrogenase"/>
    <property type="match status" value="1"/>
</dbReference>
<dbReference type="AlphaFoldDB" id="A0A1E3P6N7"/>
<proteinExistence type="predicted"/>
<evidence type="ECO:0000256" key="3">
    <source>
        <dbReference type="ARBA" id="ARBA00022737"/>
    </source>
</evidence>
<name>A0A1E3P6N7_WICAA</name>
<feature type="repeat" description="WD" evidence="6">
    <location>
        <begin position="379"/>
        <end position="413"/>
    </location>
</feature>
<dbReference type="InterPro" id="IPR022052">
    <property type="entry name" value="Histone-bd_RBBP4-like_N"/>
</dbReference>
<dbReference type="InterPro" id="IPR015943">
    <property type="entry name" value="WD40/YVTN_repeat-like_dom_sf"/>
</dbReference>
<dbReference type="RefSeq" id="XP_019040288.1">
    <property type="nucleotide sequence ID" value="XM_019181539.1"/>
</dbReference>
<dbReference type="Proteomes" id="UP000094112">
    <property type="component" value="Unassembled WGS sequence"/>
</dbReference>
<dbReference type="PANTHER" id="PTHR22850">
    <property type="entry name" value="WD40 REPEAT FAMILY"/>
    <property type="match status" value="1"/>
</dbReference>
<evidence type="ECO:0000313" key="10">
    <source>
        <dbReference type="Proteomes" id="UP000094112"/>
    </source>
</evidence>
<dbReference type="InterPro" id="IPR050459">
    <property type="entry name" value="WD_repeat_RBAP46/RBAP48/MSI1"/>
</dbReference>
<keyword evidence="10" id="KW-1185">Reference proteome</keyword>
<dbReference type="InterPro" id="IPR036322">
    <property type="entry name" value="WD40_repeat_dom_sf"/>
</dbReference>
<dbReference type="SMART" id="SM00320">
    <property type="entry name" value="WD40"/>
    <property type="match status" value="6"/>
</dbReference>
<feature type="repeat" description="WD" evidence="6">
    <location>
        <begin position="235"/>
        <end position="271"/>
    </location>
</feature>
<accession>A0A1E3P6N7</accession>
<protein>
    <recommendedName>
        <fullName evidence="8">Histone-binding protein RBBP4-like N-terminal domain-containing protein</fullName>
    </recommendedName>
</protein>
<evidence type="ECO:0000256" key="5">
    <source>
        <dbReference type="ARBA" id="ARBA00023242"/>
    </source>
</evidence>
<evidence type="ECO:0000256" key="7">
    <source>
        <dbReference type="SAM" id="MobiDB-lite"/>
    </source>
</evidence>
<feature type="domain" description="Histone-binding protein RBBP4-like N-terminal" evidence="8">
    <location>
        <begin position="41"/>
        <end position="109"/>
    </location>
</feature>
<evidence type="ECO:0000256" key="2">
    <source>
        <dbReference type="ARBA" id="ARBA00022574"/>
    </source>
</evidence>
<evidence type="ECO:0000259" key="8">
    <source>
        <dbReference type="Pfam" id="PF12265"/>
    </source>
</evidence>